<gene>
    <name evidence="1" type="ORF">ACFOSB_15450</name>
</gene>
<comment type="caution">
    <text evidence="1">The sequence shown here is derived from an EMBL/GenBank/DDBJ whole genome shotgun (WGS) entry which is preliminary data.</text>
</comment>
<reference evidence="2" key="1">
    <citation type="journal article" date="2019" name="Int. J. Syst. Evol. Microbiol.">
        <title>The Global Catalogue of Microorganisms (GCM) 10K type strain sequencing project: providing services to taxonomists for standard genome sequencing and annotation.</title>
        <authorList>
            <consortium name="The Broad Institute Genomics Platform"/>
            <consortium name="The Broad Institute Genome Sequencing Center for Infectious Disease"/>
            <person name="Wu L."/>
            <person name="Ma J."/>
        </authorList>
    </citation>
    <scope>NUCLEOTIDE SEQUENCE [LARGE SCALE GENOMIC DNA]</scope>
    <source>
        <strain evidence="2">CCTCC AB 2017081</strain>
    </source>
</reference>
<dbReference type="InterPro" id="IPR029044">
    <property type="entry name" value="Nucleotide-diphossugar_trans"/>
</dbReference>
<dbReference type="SUPFAM" id="SSF53448">
    <property type="entry name" value="Nucleotide-diphospho-sugar transferases"/>
    <property type="match status" value="1"/>
</dbReference>
<evidence type="ECO:0008006" key="3">
    <source>
        <dbReference type="Google" id="ProtNLM"/>
    </source>
</evidence>
<protein>
    <recommendedName>
        <fullName evidence="3">Glycosyl transferase</fullName>
    </recommendedName>
</protein>
<dbReference type="RefSeq" id="WP_380102730.1">
    <property type="nucleotide sequence ID" value="NZ_JBHRZG010000022.1"/>
</dbReference>
<sequence length="415" mass="46971">MTERCAYTIVNHNYLHFALTLARSFEQHHPEHHFFIFLVERDVPQGTTERADLGPRTTLVPLGQIGLPDLLQRAFYYDVTELCTSVKPDCALYLFDQGWAQVVYLDPDIFLYGALSDVYEGLDRHDIILTPHTVVPMADQHMPNELDLLKTGAYNLGFVAIAGRSEGRRFLTWWAHRLRFDAQIAFDSGLFTDQKWVDLVPSYFDHVWICKLRTLNVAYWNLHERSVTVEGGRYLVAGRPLVFFHFSGINVHDPSRLSKYQTRHVLAAEPVVAELVTAYCRAVQARMPRPVAYSFGHYAGGRQITAGERRLYRELVLRGHAVADPFERPPFSGHPGPSGAAPLDGSALINRDPAGRLDGLIRRLRPLAAVLPPSLLRTCVIRATGAVRALHFLTNPRRWFYVAAGLLHRGSRPDE</sequence>
<evidence type="ECO:0000313" key="2">
    <source>
        <dbReference type="Proteomes" id="UP001595803"/>
    </source>
</evidence>
<dbReference type="Gene3D" id="3.90.550.10">
    <property type="entry name" value="Spore Coat Polysaccharide Biosynthesis Protein SpsA, Chain A"/>
    <property type="match status" value="1"/>
</dbReference>
<dbReference type="Proteomes" id="UP001595803">
    <property type="component" value="Unassembled WGS sequence"/>
</dbReference>
<accession>A0ABV7ZC71</accession>
<evidence type="ECO:0000313" key="1">
    <source>
        <dbReference type="EMBL" id="MFC3834247.1"/>
    </source>
</evidence>
<dbReference type="EMBL" id="JBHRZG010000022">
    <property type="protein sequence ID" value="MFC3834247.1"/>
    <property type="molecule type" value="Genomic_DNA"/>
</dbReference>
<name>A0ABV7ZC71_9DEIO</name>
<keyword evidence="2" id="KW-1185">Reference proteome</keyword>
<proteinExistence type="predicted"/>
<organism evidence="1 2">
    <name type="scientific">Deinococcus rufus</name>
    <dbReference type="NCBI Taxonomy" id="2136097"/>
    <lineage>
        <taxon>Bacteria</taxon>
        <taxon>Thermotogati</taxon>
        <taxon>Deinococcota</taxon>
        <taxon>Deinococci</taxon>
        <taxon>Deinococcales</taxon>
        <taxon>Deinococcaceae</taxon>
        <taxon>Deinococcus</taxon>
    </lineage>
</organism>